<reference evidence="1" key="1">
    <citation type="submission" date="2024-04" db="UniProtKB">
        <authorList>
            <consortium name="EnsemblMetazoa"/>
        </authorList>
    </citation>
    <scope>IDENTIFICATION</scope>
    <source>
        <strain evidence="1">EBRO</strain>
    </source>
</reference>
<evidence type="ECO:0000313" key="1">
    <source>
        <dbReference type="EnsemblMetazoa" id="ENSAATROPP010317"/>
    </source>
</evidence>
<proteinExistence type="predicted"/>
<evidence type="ECO:0000313" key="2">
    <source>
        <dbReference type="Proteomes" id="UP000075880"/>
    </source>
</evidence>
<dbReference type="EnsemblMetazoa" id="ENSAATROPT011410">
    <property type="protein sequence ID" value="ENSAATROPP010317"/>
    <property type="gene ID" value="ENSAATROPG009294"/>
</dbReference>
<accession>A0AAG5DGH8</accession>
<keyword evidence="2" id="KW-1185">Reference proteome</keyword>
<dbReference type="AlphaFoldDB" id="A0AAG5DGH8"/>
<name>A0AAG5DGH8_ANOAO</name>
<organism evidence="1 2">
    <name type="scientific">Anopheles atroparvus</name>
    <name type="common">European mosquito</name>
    <dbReference type="NCBI Taxonomy" id="41427"/>
    <lineage>
        <taxon>Eukaryota</taxon>
        <taxon>Metazoa</taxon>
        <taxon>Ecdysozoa</taxon>
        <taxon>Arthropoda</taxon>
        <taxon>Hexapoda</taxon>
        <taxon>Insecta</taxon>
        <taxon>Pterygota</taxon>
        <taxon>Neoptera</taxon>
        <taxon>Endopterygota</taxon>
        <taxon>Diptera</taxon>
        <taxon>Nematocera</taxon>
        <taxon>Culicoidea</taxon>
        <taxon>Culicidae</taxon>
        <taxon>Anophelinae</taxon>
        <taxon>Anopheles</taxon>
    </lineage>
</organism>
<dbReference type="Proteomes" id="UP000075880">
    <property type="component" value="Unassembled WGS sequence"/>
</dbReference>
<sequence>VLSRLACASKLGRISHTLRRLHEHSSGAVSGPVFTDREYKSTGFARCHTLHIRLGIINLNVTTEILNVDRRKINAS</sequence>
<protein>
    <submittedName>
        <fullName evidence="1">Uncharacterized protein</fullName>
    </submittedName>
</protein>